<dbReference type="STRING" id="1442371.A0A0D2L0I6"/>
<evidence type="ECO:0000256" key="4">
    <source>
        <dbReference type="ARBA" id="ARBA00022840"/>
    </source>
</evidence>
<name>A0A0D2L0I6_9EURO</name>
<dbReference type="InterPro" id="IPR011009">
    <property type="entry name" value="Kinase-like_dom_sf"/>
</dbReference>
<feature type="compositionally biased region" description="Polar residues" evidence="5">
    <location>
        <begin position="14"/>
        <end position="27"/>
    </location>
</feature>
<dbReference type="GeneID" id="27706740"/>
<dbReference type="GO" id="GO:0004674">
    <property type="term" value="F:protein serine/threonine kinase activity"/>
    <property type="evidence" value="ECO:0007669"/>
    <property type="project" value="TreeGrafter"/>
</dbReference>
<dbReference type="PANTHER" id="PTHR43289">
    <property type="entry name" value="MITOGEN-ACTIVATED PROTEIN KINASE KINASE KINASE 20-RELATED"/>
    <property type="match status" value="1"/>
</dbReference>
<sequence>MSTPPTTPNTSPNAESKQQNTYANASILTPPTSPRQSRSSSNILELTTPISAAVTQSPPGPTLKLKDARLDPIQTDVGSQSVLTETNVTECPFDVEILKDECGRDAVFGSGAWSTVYKATTHPKQRTVSGSLTPPLSPAFALPVLVAVKKPARRDAISILKSEANILTYLQTIPSSDEYVVPFYGTVDETSLVLEAIPFSLEDHIRQCAAVAAQNRSTWTMADPVLGSDAKWFHLARQLISALVWLHNDARVVHGDIKPGNLLLKHVQGSGVDVSFQPIFADFSSAQRRDTEDTTANTLSAVTREYTAPELLNSKVLRDPTSTATPASDVFSTAITLLVAATGQLLVYPGSVFQRQAMATQGWMVLNYARNGEQGSRVPRFGIVERVLERAVLKADMGRVSSQEWLGIIETIAQGDPVKL</sequence>
<feature type="region of interest" description="Disordered" evidence="5">
    <location>
        <begin position="1"/>
        <end position="41"/>
    </location>
</feature>
<evidence type="ECO:0000313" key="8">
    <source>
        <dbReference type="Proteomes" id="UP000053411"/>
    </source>
</evidence>
<keyword evidence="2" id="KW-0547">Nucleotide-binding</keyword>
<dbReference type="GO" id="GO:0005524">
    <property type="term" value="F:ATP binding"/>
    <property type="evidence" value="ECO:0007669"/>
    <property type="project" value="UniProtKB-KW"/>
</dbReference>
<dbReference type="SUPFAM" id="SSF56112">
    <property type="entry name" value="Protein kinase-like (PK-like)"/>
    <property type="match status" value="1"/>
</dbReference>
<keyword evidence="4" id="KW-0067">ATP-binding</keyword>
<keyword evidence="1" id="KW-0808">Transferase</keyword>
<proteinExistence type="predicted"/>
<dbReference type="SMART" id="SM00220">
    <property type="entry name" value="S_TKc"/>
    <property type="match status" value="1"/>
</dbReference>
<dbReference type="PROSITE" id="PS00108">
    <property type="entry name" value="PROTEIN_KINASE_ST"/>
    <property type="match status" value="1"/>
</dbReference>
<accession>A0A0D2L0I6</accession>
<dbReference type="Pfam" id="PF00069">
    <property type="entry name" value="Pkinase"/>
    <property type="match status" value="1"/>
</dbReference>
<dbReference type="Gene3D" id="1.10.510.10">
    <property type="entry name" value="Transferase(Phosphotransferase) domain 1"/>
    <property type="match status" value="1"/>
</dbReference>
<feature type="domain" description="Protein kinase" evidence="6">
    <location>
        <begin position="102"/>
        <end position="420"/>
    </location>
</feature>
<dbReference type="AlphaFoldDB" id="A0A0D2L0I6"/>
<evidence type="ECO:0000256" key="3">
    <source>
        <dbReference type="ARBA" id="ARBA00022777"/>
    </source>
</evidence>
<dbReference type="InterPro" id="IPR000719">
    <property type="entry name" value="Prot_kinase_dom"/>
</dbReference>
<dbReference type="PROSITE" id="PS50011">
    <property type="entry name" value="PROTEIN_KINASE_DOM"/>
    <property type="match status" value="1"/>
</dbReference>
<dbReference type="RefSeq" id="XP_016636651.1">
    <property type="nucleotide sequence ID" value="XM_016771512.1"/>
</dbReference>
<dbReference type="InterPro" id="IPR008271">
    <property type="entry name" value="Ser/Thr_kinase_AS"/>
</dbReference>
<organism evidence="7 8">
    <name type="scientific">Fonsecaea multimorphosa CBS 102226</name>
    <dbReference type="NCBI Taxonomy" id="1442371"/>
    <lineage>
        <taxon>Eukaryota</taxon>
        <taxon>Fungi</taxon>
        <taxon>Dikarya</taxon>
        <taxon>Ascomycota</taxon>
        <taxon>Pezizomycotina</taxon>
        <taxon>Eurotiomycetes</taxon>
        <taxon>Chaetothyriomycetidae</taxon>
        <taxon>Chaetothyriales</taxon>
        <taxon>Herpotrichiellaceae</taxon>
        <taxon>Fonsecaea</taxon>
    </lineage>
</organism>
<evidence type="ECO:0000256" key="5">
    <source>
        <dbReference type="SAM" id="MobiDB-lite"/>
    </source>
</evidence>
<evidence type="ECO:0000256" key="1">
    <source>
        <dbReference type="ARBA" id="ARBA00022679"/>
    </source>
</evidence>
<gene>
    <name evidence="7" type="ORF">Z520_00994</name>
</gene>
<dbReference type="VEuPathDB" id="FungiDB:Z520_00994"/>
<evidence type="ECO:0000256" key="2">
    <source>
        <dbReference type="ARBA" id="ARBA00022741"/>
    </source>
</evidence>
<protein>
    <recommendedName>
        <fullName evidence="6">Protein kinase domain-containing protein</fullName>
    </recommendedName>
</protein>
<dbReference type="OrthoDB" id="626167at2759"/>
<dbReference type="EMBL" id="KN848063">
    <property type="protein sequence ID" value="KIY02529.1"/>
    <property type="molecule type" value="Genomic_DNA"/>
</dbReference>
<evidence type="ECO:0000259" key="6">
    <source>
        <dbReference type="PROSITE" id="PS50011"/>
    </source>
</evidence>
<keyword evidence="3" id="KW-0418">Kinase</keyword>
<dbReference type="Proteomes" id="UP000053411">
    <property type="component" value="Unassembled WGS sequence"/>
</dbReference>
<evidence type="ECO:0000313" key="7">
    <source>
        <dbReference type="EMBL" id="KIY02529.1"/>
    </source>
</evidence>
<reference evidence="7 8" key="1">
    <citation type="submission" date="2015-01" db="EMBL/GenBank/DDBJ databases">
        <title>The Genome Sequence of Fonsecaea multimorphosa CBS 102226.</title>
        <authorList>
            <consortium name="The Broad Institute Genomics Platform"/>
            <person name="Cuomo C."/>
            <person name="de Hoog S."/>
            <person name="Gorbushina A."/>
            <person name="Stielow B."/>
            <person name="Teixiera M."/>
            <person name="Abouelleil A."/>
            <person name="Chapman S.B."/>
            <person name="Priest M."/>
            <person name="Young S.K."/>
            <person name="Wortman J."/>
            <person name="Nusbaum C."/>
            <person name="Birren B."/>
        </authorList>
    </citation>
    <scope>NUCLEOTIDE SEQUENCE [LARGE SCALE GENOMIC DNA]</scope>
    <source>
        <strain evidence="7 8">CBS 102226</strain>
    </source>
</reference>
<keyword evidence="8" id="KW-1185">Reference proteome</keyword>
<dbReference type="PANTHER" id="PTHR43289:SF33">
    <property type="entry name" value="SERINE_THREONINE KINASE 31"/>
    <property type="match status" value="1"/>
</dbReference>
<feature type="compositionally biased region" description="Low complexity" evidence="5">
    <location>
        <begin position="1"/>
        <end position="13"/>
    </location>
</feature>